<dbReference type="SUPFAM" id="SSF51905">
    <property type="entry name" value="FAD/NAD(P)-binding domain"/>
    <property type="match status" value="1"/>
</dbReference>
<evidence type="ECO:0008006" key="8">
    <source>
        <dbReference type="Google" id="ProtNLM"/>
    </source>
</evidence>
<evidence type="ECO:0000259" key="5">
    <source>
        <dbReference type="Pfam" id="PF22780"/>
    </source>
</evidence>
<dbReference type="Proteomes" id="UP000241808">
    <property type="component" value="Unassembled WGS sequence"/>
</dbReference>
<evidence type="ECO:0000256" key="3">
    <source>
        <dbReference type="ARBA" id="ARBA00022827"/>
    </source>
</evidence>
<protein>
    <recommendedName>
        <fullName evidence="8">NAD(FAD)-utilizing dehydrogenase</fullName>
    </recommendedName>
</protein>
<dbReference type="InterPro" id="IPR055178">
    <property type="entry name" value="RsdA/BaiN/AoA(So)-like_dom"/>
</dbReference>
<evidence type="ECO:0000256" key="1">
    <source>
        <dbReference type="ARBA" id="ARBA00001974"/>
    </source>
</evidence>
<dbReference type="InterPro" id="IPR036188">
    <property type="entry name" value="FAD/NAD-bd_sf"/>
</dbReference>
<dbReference type="PANTHER" id="PTHR42887:SF1">
    <property type="entry name" value="BLR3961 PROTEIN"/>
    <property type="match status" value="1"/>
</dbReference>
<dbReference type="Pfam" id="PF22780">
    <property type="entry name" value="HI0933_like_1st"/>
    <property type="match status" value="1"/>
</dbReference>
<dbReference type="PANTHER" id="PTHR42887">
    <property type="entry name" value="OS12G0638800 PROTEIN"/>
    <property type="match status" value="1"/>
</dbReference>
<dbReference type="AlphaFoldDB" id="A0A2T4YXM8"/>
<evidence type="ECO:0000259" key="4">
    <source>
        <dbReference type="Pfam" id="PF03486"/>
    </source>
</evidence>
<dbReference type="SUPFAM" id="SSF160996">
    <property type="entry name" value="HI0933 insert domain-like"/>
    <property type="match status" value="1"/>
</dbReference>
<proteinExistence type="predicted"/>
<comment type="cofactor">
    <cofactor evidence="1">
        <name>FAD</name>
        <dbReference type="ChEBI" id="CHEBI:57692"/>
    </cofactor>
</comment>
<evidence type="ECO:0000313" key="6">
    <source>
        <dbReference type="EMBL" id="PTM51103.1"/>
    </source>
</evidence>
<sequence>MTDRPRVVIAGAGPAGLFAADLLAAAGAAVTVYDRMPSPARKLLLAGRGGLNLTHSEPRQAFLSRYPDLPSQVRGAIDAFPPSALRAFAAALGQPTLVGSSGRVFPEAFKASPLLRAWLARLAGLGVTLRSQHRLVGFADDGRLVFEGPEGRVVPPHDVALLALGGASWPRMGSDGAWSVILAKRGVPVRPLVASNSGIDIAWSAGFAERFAGTPLKAIALSFGKNAVRGEAMVTATGLEGGAIYALSAALRDAVAAGGASLTVDLKPDVSVADLAARLGRARSGDSLSNVLKKQAGLAPVAAAILREGTGGPPVREPARLAAAIKSLVLPVAAMRPLERAISSAGGIDRSALSDTFEISGHPGLFAAGEMLDWDAPTGGYLLQATFATAAAAARGMAARLGLTLPEAPSQDW</sequence>
<evidence type="ECO:0000256" key="2">
    <source>
        <dbReference type="ARBA" id="ARBA00022630"/>
    </source>
</evidence>
<comment type="caution">
    <text evidence="6">The sequence shown here is derived from an EMBL/GenBank/DDBJ whole genome shotgun (WGS) entry which is preliminary data.</text>
</comment>
<dbReference type="OrthoDB" id="5288829at2"/>
<organism evidence="6 7">
    <name type="scientific">Phreatobacter oligotrophus</name>
    <dbReference type="NCBI Taxonomy" id="1122261"/>
    <lineage>
        <taxon>Bacteria</taxon>
        <taxon>Pseudomonadati</taxon>
        <taxon>Pseudomonadota</taxon>
        <taxon>Alphaproteobacteria</taxon>
        <taxon>Hyphomicrobiales</taxon>
        <taxon>Phreatobacteraceae</taxon>
        <taxon>Phreatobacter</taxon>
    </lineage>
</organism>
<feature type="domain" description="RsdA/BaiN/AoA(So)-like Rossmann fold-like" evidence="4">
    <location>
        <begin position="6"/>
        <end position="395"/>
    </location>
</feature>
<dbReference type="NCBIfam" id="TIGR00275">
    <property type="entry name" value="aminoacetone oxidase family FAD-binding enzyme"/>
    <property type="match status" value="1"/>
</dbReference>
<dbReference type="Gene3D" id="3.50.50.60">
    <property type="entry name" value="FAD/NAD(P)-binding domain"/>
    <property type="match status" value="1"/>
</dbReference>
<dbReference type="PRINTS" id="PR00419">
    <property type="entry name" value="ADXRDTASE"/>
</dbReference>
<dbReference type="Pfam" id="PF03486">
    <property type="entry name" value="HI0933_like"/>
    <property type="match status" value="1"/>
</dbReference>
<dbReference type="InterPro" id="IPR057661">
    <property type="entry name" value="RsdA/BaiN/AoA(So)_Rossmann"/>
</dbReference>
<reference evidence="6 7" key="1">
    <citation type="submission" date="2018-04" db="EMBL/GenBank/DDBJ databases">
        <title>Genomic Encyclopedia of Archaeal and Bacterial Type Strains, Phase II (KMG-II): from individual species to whole genera.</title>
        <authorList>
            <person name="Goeker M."/>
        </authorList>
    </citation>
    <scope>NUCLEOTIDE SEQUENCE [LARGE SCALE GENOMIC DNA]</scope>
    <source>
        <strain evidence="6 7">DSM 25521</strain>
    </source>
</reference>
<dbReference type="Gene3D" id="1.10.8.260">
    <property type="entry name" value="HI0933 insert domain-like"/>
    <property type="match status" value="1"/>
</dbReference>
<dbReference type="InterPro" id="IPR022460">
    <property type="entry name" value="Flavoprotein_PP4765"/>
</dbReference>
<accession>A0A2T4YXM8</accession>
<name>A0A2T4YXM8_9HYPH</name>
<dbReference type="InterPro" id="IPR004792">
    <property type="entry name" value="BaiN-like"/>
</dbReference>
<dbReference type="Gene3D" id="2.40.30.10">
    <property type="entry name" value="Translation factors"/>
    <property type="match status" value="1"/>
</dbReference>
<dbReference type="NCBIfam" id="TIGR03862">
    <property type="entry name" value="flavo_PP4765"/>
    <property type="match status" value="1"/>
</dbReference>
<dbReference type="InterPro" id="IPR023166">
    <property type="entry name" value="BaiN-like_dom_sf"/>
</dbReference>
<keyword evidence="7" id="KW-1185">Reference proteome</keyword>
<keyword evidence="2" id="KW-0285">Flavoprotein</keyword>
<gene>
    <name evidence="6" type="ORF">C8P69_11131</name>
</gene>
<dbReference type="RefSeq" id="WP_108179221.1">
    <property type="nucleotide sequence ID" value="NZ_PZZL01000011.1"/>
</dbReference>
<keyword evidence="3" id="KW-0274">FAD</keyword>
<feature type="domain" description="RsdA/BaiN/AoA(So)-like insert" evidence="5">
    <location>
        <begin position="194"/>
        <end position="343"/>
    </location>
</feature>
<evidence type="ECO:0000313" key="7">
    <source>
        <dbReference type="Proteomes" id="UP000241808"/>
    </source>
</evidence>
<dbReference type="EMBL" id="PZZL01000011">
    <property type="protein sequence ID" value="PTM51103.1"/>
    <property type="molecule type" value="Genomic_DNA"/>
</dbReference>